<evidence type="ECO:0000313" key="5">
    <source>
        <dbReference type="Proteomes" id="UP001468345"/>
    </source>
</evidence>
<dbReference type="InterPro" id="IPR050624">
    <property type="entry name" value="HTH-type_Tx_Regulator"/>
</dbReference>
<keyword evidence="1 2" id="KW-0238">DNA-binding</keyword>
<reference evidence="4 5" key="1">
    <citation type="journal article" date="2024" name="ISME J.">
        <title>Staphylococcus epidermidis bacteriocin A37 kills natural competitors with a unique mechanism of action.</title>
        <authorList>
            <person name="Puls J.S."/>
            <person name="Winnerling B."/>
            <person name="Power J.J."/>
            <person name="Kruger A.M."/>
            <person name="Brajtenbach D."/>
            <person name="Johnson M."/>
            <person name="Bilici K."/>
            <person name="Camus L."/>
            <person name="Fliesswasser T."/>
            <person name="Schneider T."/>
            <person name="Sahl H.G."/>
            <person name="Ghosal D."/>
            <person name="Kubitscheck U."/>
            <person name="Heilbronner S."/>
            <person name="Grein F."/>
        </authorList>
    </citation>
    <scope>NUCLEOTIDE SEQUENCE [LARGE SCALE GENOMIC DNA]</scope>
    <source>
        <strain evidence="4 5">SCK7</strain>
    </source>
</reference>
<dbReference type="SUPFAM" id="SSF46689">
    <property type="entry name" value="Homeodomain-like"/>
    <property type="match status" value="1"/>
</dbReference>
<evidence type="ECO:0000256" key="2">
    <source>
        <dbReference type="PROSITE-ProRule" id="PRU00335"/>
    </source>
</evidence>
<dbReference type="PANTHER" id="PTHR43479">
    <property type="entry name" value="ACREF/ENVCD OPERON REPRESSOR-RELATED"/>
    <property type="match status" value="1"/>
</dbReference>
<dbReference type="InterPro" id="IPR009057">
    <property type="entry name" value="Homeodomain-like_sf"/>
</dbReference>
<dbReference type="PROSITE" id="PS50977">
    <property type="entry name" value="HTH_TETR_2"/>
    <property type="match status" value="1"/>
</dbReference>
<evidence type="ECO:0000259" key="3">
    <source>
        <dbReference type="PROSITE" id="PS50977"/>
    </source>
</evidence>
<gene>
    <name evidence="4" type="ORF">SHJJP9002_000329</name>
</gene>
<evidence type="ECO:0000313" key="4">
    <source>
        <dbReference type="EMBL" id="WZG08451.1"/>
    </source>
</evidence>
<keyword evidence="5" id="KW-1185">Reference proteome</keyword>
<dbReference type="RefSeq" id="WP_107550407.1">
    <property type="nucleotide sequence ID" value="NZ_CP133006.1"/>
</dbReference>
<dbReference type="Proteomes" id="UP001468345">
    <property type="component" value="Chromosome"/>
</dbReference>
<proteinExistence type="predicted"/>
<organism evidence="4 5">
    <name type="scientific">Staphylococcus casei</name>
    <dbReference type="NCBI Taxonomy" id="201828"/>
    <lineage>
        <taxon>Bacteria</taxon>
        <taxon>Bacillati</taxon>
        <taxon>Bacillota</taxon>
        <taxon>Bacilli</taxon>
        <taxon>Bacillales</taxon>
        <taxon>Staphylococcaceae</taxon>
        <taxon>Staphylococcus</taxon>
    </lineage>
</organism>
<accession>A0ABZ2W8X5</accession>
<sequence>MNENDLRVIKTKRALSQSFYKLLENKLFSTITVNQICDDALIHRTTFYKHFYDKYDLLIYLITDLTKDFFSSNFKERINNPFTTIENTMNNLDELKRIADKQKEDQAFERTIANHFIRILQTDIKENEHRITIDSSVPTELILYVYGASLFGFMEWIRDHCINLPVKEIDKLFHKMINIHVKDQ</sequence>
<name>A0ABZ2W8X5_9STAP</name>
<dbReference type="EMBL" id="CP133006">
    <property type="protein sequence ID" value="WZG08451.1"/>
    <property type="molecule type" value="Genomic_DNA"/>
</dbReference>
<feature type="domain" description="HTH tetR-type" evidence="3">
    <location>
        <begin position="9"/>
        <end position="69"/>
    </location>
</feature>
<dbReference type="PANTHER" id="PTHR43479:SF16">
    <property type="entry name" value="HTH TETR-TYPE DOMAIN-CONTAINING PROTEIN"/>
    <property type="match status" value="1"/>
</dbReference>
<dbReference type="InterPro" id="IPR001647">
    <property type="entry name" value="HTH_TetR"/>
</dbReference>
<feature type="DNA-binding region" description="H-T-H motif" evidence="2">
    <location>
        <begin position="32"/>
        <end position="51"/>
    </location>
</feature>
<evidence type="ECO:0000256" key="1">
    <source>
        <dbReference type="ARBA" id="ARBA00023125"/>
    </source>
</evidence>
<dbReference type="Gene3D" id="1.10.357.10">
    <property type="entry name" value="Tetracycline Repressor, domain 2"/>
    <property type="match status" value="1"/>
</dbReference>
<protein>
    <submittedName>
        <fullName evidence="4">TetR/AcrR family transcriptional regulator</fullName>
    </submittedName>
</protein>